<feature type="region of interest" description="Disordered" evidence="2">
    <location>
        <begin position="372"/>
        <end position="398"/>
    </location>
</feature>
<dbReference type="Proteomes" id="UP000663845">
    <property type="component" value="Unassembled WGS sequence"/>
</dbReference>
<sequence length="398" mass="46260">MAASSTVDDIDIKPCEIENCQRTSATFCHHCKKDVCRRHFNEHADQLVQELNPLADNVNKLREKISSFGIKEYKQKELDKLIQWHDEAINDINDLFELKKQKLDLLFQDNEEIFLQQTTDHLEVINKLTDETANFVEENDITFEQLQKLRRQLNTLEDSISETHNSLVYCDIEPLVIDYTLVLLHSATNNYMRGGTLLCADYQMRLNDFYGNARQKWELIYKGTKDGFCAKDFHRCSDNKGHTMTIIQTKDDNYLFGGYTETPWDCDNKYKHDPAAFLFTLTNPHGIQPTKFFQKSNKTWSVAHVKNSGPYFGGVVQDKKHLCDFRICNNAHILQGSTSDFPTAYIDTTEKGERLFAGEKNFLVEEIEVYKLEDEDEEEAQNEDEETLENKDEDEAEN</sequence>
<organism evidence="5 7">
    <name type="scientific">Adineta steineri</name>
    <dbReference type="NCBI Taxonomy" id="433720"/>
    <lineage>
        <taxon>Eukaryota</taxon>
        <taxon>Metazoa</taxon>
        <taxon>Spiralia</taxon>
        <taxon>Gnathifera</taxon>
        <taxon>Rotifera</taxon>
        <taxon>Eurotatoria</taxon>
        <taxon>Bdelloidea</taxon>
        <taxon>Adinetida</taxon>
        <taxon>Adinetidae</taxon>
        <taxon>Adineta</taxon>
    </lineage>
</organism>
<dbReference type="SMART" id="SM00584">
    <property type="entry name" value="TLDc"/>
    <property type="match status" value="1"/>
</dbReference>
<dbReference type="Proteomes" id="UP000663891">
    <property type="component" value="Unassembled WGS sequence"/>
</dbReference>
<gene>
    <name evidence="4" type="ORF">JYZ213_LOCUS6466</name>
    <name evidence="6" type="ORF">OKA104_LOCUS26705</name>
    <name evidence="5" type="ORF">VCS650_LOCUS8028</name>
</gene>
<accession>A0A813XIX6</accession>
<reference evidence="5" key="1">
    <citation type="submission" date="2021-02" db="EMBL/GenBank/DDBJ databases">
        <authorList>
            <person name="Nowell W R."/>
        </authorList>
    </citation>
    <scope>NUCLEOTIDE SEQUENCE</scope>
</reference>
<evidence type="ECO:0000259" key="3">
    <source>
        <dbReference type="PROSITE" id="PS51886"/>
    </source>
</evidence>
<evidence type="ECO:0000256" key="1">
    <source>
        <dbReference type="SAM" id="Coils"/>
    </source>
</evidence>
<dbReference type="Proteomes" id="UP000663881">
    <property type="component" value="Unassembled WGS sequence"/>
</dbReference>
<dbReference type="InterPro" id="IPR006571">
    <property type="entry name" value="TLDc_dom"/>
</dbReference>
<dbReference type="OrthoDB" id="25620at2759"/>
<dbReference type="EMBL" id="CAJOAY010002369">
    <property type="protein sequence ID" value="CAF3946672.1"/>
    <property type="molecule type" value="Genomic_DNA"/>
</dbReference>
<keyword evidence="1" id="KW-0175">Coiled coil</keyword>
<protein>
    <recommendedName>
        <fullName evidence="3">TLDc domain-containing protein</fullName>
    </recommendedName>
</protein>
<evidence type="ECO:0000313" key="6">
    <source>
        <dbReference type="EMBL" id="CAF3946672.1"/>
    </source>
</evidence>
<dbReference type="AlphaFoldDB" id="A0A813XIX6"/>
<dbReference type="PROSITE" id="PS51886">
    <property type="entry name" value="TLDC"/>
    <property type="match status" value="1"/>
</dbReference>
<proteinExistence type="predicted"/>
<evidence type="ECO:0000313" key="5">
    <source>
        <dbReference type="EMBL" id="CAF0876834.1"/>
    </source>
</evidence>
<feature type="coiled-coil region" evidence="1">
    <location>
        <begin position="139"/>
        <end position="166"/>
    </location>
</feature>
<feature type="compositionally biased region" description="Acidic residues" evidence="2">
    <location>
        <begin position="373"/>
        <end position="398"/>
    </location>
</feature>
<name>A0A813XIX6_9BILA</name>
<dbReference type="Pfam" id="PF07534">
    <property type="entry name" value="TLD"/>
    <property type="match status" value="1"/>
</dbReference>
<evidence type="ECO:0000313" key="7">
    <source>
        <dbReference type="Proteomes" id="UP000663891"/>
    </source>
</evidence>
<dbReference type="EMBL" id="CAJNON010000052">
    <property type="protein sequence ID" value="CAF0876834.1"/>
    <property type="molecule type" value="Genomic_DNA"/>
</dbReference>
<comment type="caution">
    <text evidence="5">The sequence shown here is derived from an EMBL/GenBank/DDBJ whole genome shotgun (WGS) entry which is preliminary data.</text>
</comment>
<dbReference type="EMBL" id="CAJNOG010000040">
    <property type="protein sequence ID" value="CAF0823968.1"/>
    <property type="molecule type" value="Genomic_DNA"/>
</dbReference>
<evidence type="ECO:0000313" key="4">
    <source>
        <dbReference type="EMBL" id="CAF0823968.1"/>
    </source>
</evidence>
<evidence type="ECO:0000256" key="2">
    <source>
        <dbReference type="SAM" id="MobiDB-lite"/>
    </source>
</evidence>
<feature type="domain" description="TLDc" evidence="3">
    <location>
        <begin position="196"/>
        <end position="373"/>
    </location>
</feature>